<protein>
    <submittedName>
        <fullName evidence="3">Uncharacterized protein</fullName>
    </submittedName>
</protein>
<name>A0A2T4G913_9PSED</name>
<evidence type="ECO:0000313" key="2">
    <source>
        <dbReference type="EMBL" id="OCW19297.1"/>
    </source>
</evidence>
<evidence type="ECO:0000313" key="5">
    <source>
        <dbReference type="Proteomes" id="UP000240571"/>
    </source>
</evidence>
<dbReference type="AlphaFoldDB" id="A0A2T4G913"/>
<sequence length="69" mass="7401">MISTLNHSLNMPIASVAQQDEVTRSRNKRSIEQTHQHASSIASDGPAANDRRRSTGTSTLDSLGGGRLL</sequence>
<proteinExistence type="predicted"/>
<gene>
    <name evidence="2" type="ORF">BBG20_25975</name>
    <name evidence="3" type="ORF">C9382_04720</name>
</gene>
<dbReference type="Proteomes" id="UP000095081">
    <property type="component" value="Unassembled WGS sequence"/>
</dbReference>
<comment type="caution">
    <text evidence="3">The sequence shown here is derived from an EMBL/GenBank/DDBJ whole genome shotgun (WGS) entry which is preliminary data.</text>
</comment>
<evidence type="ECO:0000256" key="1">
    <source>
        <dbReference type="SAM" id="MobiDB-lite"/>
    </source>
</evidence>
<keyword evidence="4" id="KW-1185">Reference proteome</keyword>
<accession>A0A2T4G913</accession>
<reference evidence="3 5" key="2">
    <citation type="submission" date="2018-03" db="EMBL/GenBank/DDBJ databases">
        <title>Diversity of bacteria associated with corn roots inoculated with woodland soils in Canada, and Description of Pseudomonas aylmerense sp. nov.</title>
        <authorList>
            <person name="Tambong J.T."/>
            <person name="Xu R."/>
            <person name="Tchagang C."/>
        </authorList>
    </citation>
    <scope>NUCLEOTIDE SEQUENCE [LARGE SCALE GENOMIC DNA]</scope>
    <source>
        <strain evidence="3 5">S1E44</strain>
    </source>
</reference>
<organism evidence="3 5">
    <name type="scientific">Pseudomonas aylmerensis</name>
    <dbReference type="NCBI Taxonomy" id="1869229"/>
    <lineage>
        <taxon>Bacteria</taxon>
        <taxon>Pseudomonadati</taxon>
        <taxon>Pseudomonadota</taxon>
        <taxon>Gammaproteobacteria</taxon>
        <taxon>Pseudomonadales</taxon>
        <taxon>Pseudomonadaceae</taxon>
        <taxon>Pseudomonas</taxon>
    </lineage>
</organism>
<reference evidence="2 4" key="1">
    <citation type="submission" date="2016-06" db="EMBL/GenBank/DDBJ databases">
        <title>Draft genome sequence of Pseudomonas sp. S1E40, a novel strain antagonistic activity to fungal plant pathogen.</title>
        <authorList>
            <person name="Tambong J.T."/>
            <person name="Tchagang C."/>
            <person name="Xu R."/>
        </authorList>
    </citation>
    <scope>NUCLEOTIDE SEQUENCE [LARGE SCALE GENOMIC DNA]</scope>
    <source>
        <strain evidence="2 4">S1E40</strain>
    </source>
</reference>
<dbReference type="Proteomes" id="UP000240571">
    <property type="component" value="Unassembled WGS sequence"/>
</dbReference>
<dbReference type="RefSeq" id="WP_065908553.1">
    <property type="nucleotide sequence ID" value="NZ_MAUE01000045.1"/>
</dbReference>
<feature type="region of interest" description="Disordered" evidence="1">
    <location>
        <begin position="1"/>
        <end position="69"/>
    </location>
</feature>
<dbReference type="EMBL" id="PYWW01000008">
    <property type="protein sequence ID" value="PTC32171.1"/>
    <property type="molecule type" value="Genomic_DNA"/>
</dbReference>
<evidence type="ECO:0000313" key="3">
    <source>
        <dbReference type="EMBL" id="PTC32171.1"/>
    </source>
</evidence>
<evidence type="ECO:0000313" key="4">
    <source>
        <dbReference type="Proteomes" id="UP000095081"/>
    </source>
</evidence>
<feature type="compositionally biased region" description="Basic and acidic residues" evidence="1">
    <location>
        <begin position="21"/>
        <end position="35"/>
    </location>
</feature>
<dbReference type="EMBL" id="MAUE01000045">
    <property type="protein sequence ID" value="OCW19297.1"/>
    <property type="molecule type" value="Genomic_DNA"/>
</dbReference>